<feature type="non-terminal residue" evidence="3">
    <location>
        <position position="824"/>
    </location>
</feature>
<dbReference type="EMBL" id="AMFJ01034331">
    <property type="protein sequence ID" value="EKD29631.1"/>
    <property type="molecule type" value="Genomic_DNA"/>
</dbReference>
<feature type="domain" description="Peptidoglycan binding-like" evidence="2">
    <location>
        <begin position="776"/>
        <end position="812"/>
    </location>
</feature>
<dbReference type="InterPro" id="IPR036365">
    <property type="entry name" value="PGBD-like_sf"/>
</dbReference>
<keyword evidence="1" id="KW-0732">Signal</keyword>
<proteinExistence type="predicted"/>
<feature type="signal peptide" evidence="1">
    <location>
        <begin position="1"/>
        <end position="25"/>
    </location>
</feature>
<dbReference type="AlphaFoldDB" id="K1XXJ9"/>
<evidence type="ECO:0000256" key="1">
    <source>
        <dbReference type="SAM" id="SignalP"/>
    </source>
</evidence>
<name>K1XXJ9_9BACT</name>
<gene>
    <name evidence="3" type="ORF">ACD_78C00331G0001</name>
</gene>
<accession>K1XXJ9</accession>
<evidence type="ECO:0000259" key="2">
    <source>
        <dbReference type="Pfam" id="PF01471"/>
    </source>
</evidence>
<dbReference type="InterPro" id="IPR002477">
    <property type="entry name" value="Peptidoglycan-bd-like"/>
</dbReference>
<feature type="chain" id="PRO_5022978295" evidence="1">
    <location>
        <begin position="26"/>
        <end position="824"/>
    </location>
</feature>
<organism evidence="3">
    <name type="scientific">uncultured bacterium</name>
    <name type="common">gcode 4</name>
    <dbReference type="NCBI Taxonomy" id="1234023"/>
    <lineage>
        <taxon>Bacteria</taxon>
        <taxon>environmental samples</taxon>
    </lineage>
</organism>
<reference evidence="3" key="1">
    <citation type="journal article" date="2012" name="Science">
        <title>Fermentation, hydrogen, and sulfur metabolism in multiple uncultivated bacterial phyla.</title>
        <authorList>
            <person name="Wrighton K.C."/>
            <person name="Thomas B.C."/>
            <person name="Sharon I."/>
            <person name="Miller C.S."/>
            <person name="Castelle C.J."/>
            <person name="VerBerkmoes N.C."/>
            <person name="Wilkins M.J."/>
            <person name="Hettich R.L."/>
            <person name="Lipton M.S."/>
            <person name="Williams K.H."/>
            <person name="Long P.E."/>
            <person name="Banfield J.F."/>
        </authorList>
    </citation>
    <scope>NUCLEOTIDE SEQUENCE [LARGE SCALE GENOMIC DNA]</scope>
</reference>
<dbReference type="Pfam" id="PF01471">
    <property type="entry name" value="PG_binding_1"/>
    <property type="match status" value="1"/>
</dbReference>
<dbReference type="Gene3D" id="1.10.101.10">
    <property type="entry name" value="PGBD-like superfamily/PGBD"/>
    <property type="match status" value="1"/>
</dbReference>
<protein>
    <submittedName>
        <fullName evidence="3">Ig domain protein group 2 protein</fullName>
    </submittedName>
</protein>
<comment type="caution">
    <text evidence="3">The sequence shown here is derived from an EMBL/GenBank/DDBJ whole genome shotgun (WGS) entry which is preliminary data.</text>
</comment>
<evidence type="ECO:0000313" key="3">
    <source>
        <dbReference type="EMBL" id="EKD29631.1"/>
    </source>
</evidence>
<dbReference type="SUPFAM" id="SSF47090">
    <property type="entry name" value="PGBD-like"/>
    <property type="match status" value="1"/>
</dbReference>
<dbReference type="InterPro" id="IPR036366">
    <property type="entry name" value="PGBDSf"/>
</dbReference>
<sequence length="824" mass="88217">MHAKKILCFFLISSIIASLLPTAFAVSTVDFNVKIATAWDETYATSLNNVSYFNTDITFQFVEVSGGGATEYSLSMPAGFTYQSSNTIGTTCAGFSILNNSNGNFRFSFNGVAGCLAKTEFTYRVISSAPVWNSHISLLLKNGSAWTIAKDITLGITSTNSIIKAVTADLNSNGYIDAYILSFATSAGVTAPALSGVIIAWVTTSVATASGFNWILPFTDNILGTGNTPQVGGIFDGVALTNSLINETDGARPRIMTIAGTSTTTGAINIGTGVLTMTLSESLFPSSTGSFSFNLGTGAIAGIMSLTGNLSTLVFTPTSSLSQGTYTLSNTTGAIDWPAGINVMSQAFPSLIVPDTIPPGTGSILINAGAASTTSQTVSLTLGASDNIGVTEMMISNSPTFIGGTWEAYTTSKASWSLASSALITQTVYVRFRDLALNVSADYSDNITIVAVPPSSGGGWGGWSISADICPTGDLSGNFYDGKCSSPVTTTSITSTGVISTSTGTVIAPVATWIPTISSSPSSLSASSMDTRYFLTLEESRAYLLGKITHSAIVKLINSYGDKLTISDISYYLSVDSGLYSEYNRIINAYTLLFLRVQDAVSGNKSETVKSEWRLSVGIVLSGVAFAKNFLDRYITRAYLPEHNITLYRTKNPLLMKPLSILESKVLAKFNTLLESETISRNEYETSVQAYDDFVLHLMIYRDYGKNILSKERALKAIKIFSTTYAKKVVPKSETTIDQTLEQKRLSYIENNTSSAVQKIGEIYTFLRDLIFGETSQDIRNLQTILKSYGYFGTLNPTGYFGTVTKTYLIQFSKEILGIDNPNG</sequence>